<feature type="domain" description="Thiamine pyrophosphate enzyme N-terminal TPP-binding" evidence="5">
    <location>
        <begin position="8"/>
        <end position="105"/>
    </location>
</feature>
<evidence type="ECO:0000256" key="3">
    <source>
        <dbReference type="ARBA" id="ARBA00023239"/>
    </source>
</evidence>
<keyword evidence="3 6" id="KW-0456">Lyase</keyword>
<keyword evidence="2" id="KW-0786">Thiamine pyrophosphate</keyword>
<feature type="domain" description="Thiamine pyrophosphate enzyme TPP-binding" evidence="4">
    <location>
        <begin position="220"/>
        <end position="333"/>
    </location>
</feature>
<dbReference type="InterPro" id="IPR000399">
    <property type="entry name" value="TPP-bd_CS"/>
</dbReference>
<dbReference type="KEGG" id="dao:Desac_2269"/>
<dbReference type="InterPro" id="IPR029061">
    <property type="entry name" value="THDP-binding"/>
</dbReference>
<dbReference type="EMBL" id="CP002629">
    <property type="protein sequence ID" value="AEB10093.1"/>
    <property type="molecule type" value="Genomic_DNA"/>
</dbReference>
<dbReference type="Gene3D" id="3.40.50.970">
    <property type="match status" value="2"/>
</dbReference>
<keyword evidence="6" id="KW-0670">Pyruvate</keyword>
<dbReference type="OrthoDB" id="9785953at2"/>
<name>F2NFH4_DESAR</name>
<dbReference type="PROSITE" id="PS00187">
    <property type="entry name" value="TPP_ENZYMES"/>
    <property type="match status" value="1"/>
</dbReference>
<sequence length="369" mass="39972">MVDAIELIEFFDNLGFGPYTGVPCSLLNPLISYLERDSNRLYVAAASEGEAMGIAAGWNLAGRQPVILMQNSGFGNAVNPLTSLQLIYHFPCLLVISWRGEPGRPDAVQHRIMGLKMPGLLALLGLSYTVLTGDWEVDREKLQWLQGQMTVLNQPAALIVPRGTIAPVTKYIQQPQRSLKRQEAIAIICQTLRGDELLISTTGKISRELYNTKDAGNNFYMVGSMGCASAIGLGLALAQPQRRVVVLDGDGACLMKMGNLSTIGHYRPANLIHLVLDNEAYDSTGGQASNSATASLSGVAKEAGYRTAQQVSDPEALTERLQTILGQPGPHFLLIKVATGAAVDLPRPSLTPPEMKDRFQTVLKTYPRI</sequence>
<reference evidence="7" key="2">
    <citation type="submission" date="2011-03" db="EMBL/GenBank/DDBJ databases">
        <title>The complete genome of Desulfobacca acetoxidans DSM 11109.</title>
        <authorList>
            <consortium name="US DOE Joint Genome Institute (JGI-PGF)"/>
            <person name="Lucas S."/>
            <person name="Copeland A."/>
            <person name="Lapidus A."/>
            <person name="Bruce D."/>
            <person name="Goodwin L."/>
            <person name="Pitluck S."/>
            <person name="Peters L."/>
            <person name="Kyrpides N."/>
            <person name="Mavromatis K."/>
            <person name="Ivanova N."/>
            <person name="Ovchinnikova G."/>
            <person name="Teshima H."/>
            <person name="Detter J.C."/>
            <person name="Han C."/>
            <person name="Land M."/>
            <person name="Hauser L."/>
            <person name="Markowitz V."/>
            <person name="Cheng J.-F."/>
            <person name="Hugenholtz P."/>
            <person name="Woyke T."/>
            <person name="Wu D."/>
            <person name="Spring S."/>
            <person name="Schueler E."/>
            <person name="Brambilla E."/>
            <person name="Klenk H.-P."/>
            <person name="Eisen J.A."/>
        </authorList>
    </citation>
    <scope>NUCLEOTIDE SEQUENCE [LARGE SCALE GENOMIC DNA]</scope>
    <source>
        <strain evidence="7">ATCC 700848 / DSM 11109 / ASRB2</strain>
    </source>
</reference>
<dbReference type="STRING" id="880072.Desac_2269"/>
<dbReference type="GO" id="GO:0032923">
    <property type="term" value="P:organic phosphonate biosynthetic process"/>
    <property type="evidence" value="ECO:0007669"/>
    <property type="project" value="InterPro"/>
</dbReference>
<keyword evidence="7" id="KW-1185">Reference proteome</keyword>
<evidence type="ECO:0000259" key="5">
    <source>
        <dbReference type="Pfam" id="PF02776"/>
    </source>
</evidence>
<evidence type="ECO:0000259" key="4">
    <source>
        <dbReference type="Pfam" id="PF02775"/>
    </source>
</evidence>
<dbReference type="GO" id="GO:0030976">
    <property type="term" value="F:thiamine pyrophosphate binding"/>
    <property type="evidence" value="ECO:0007669"/>
    <property type="project" value="InterPro"/>
</dbReference>
<dbReference type="PANTHER" id="PTHR42818:SF1">
    <property type="entry name" value="SULFOPYRUVATE DECARBOXYLASE"/>
    <property type="match status" value="1"/>
</dbReference>
<evidence type="ECO:0000256" key="1">
    <source>
        <dbReference type="ARBA" id="ARBA00022793"/>
    </source>
</evidence>
<dbReference type="GO" id="GO:0033980">
    <property type="term" value="F:phosphonopyruvate decarboxylase activity"/>
    <property type="evidence" value="ECO:0007669"/>
    <property type="project" value="UniProtKB-EC"/>
</dbReference>
<dbReference type="RefSeq" id="WP_013707202.1">
    <property type="nucleotide sequence ID" value="NC_015388.1"/>
</dbReference>
<evidence type="ECO:0000256" key="2">
    <source>
        <dbReference type="ARBA" id="ARBA00023052"/>
    </source>
</evidence>
<proteinExistence type="predicted"/>
<dbReference type="SUPFAM" id="SSF52518">
    <property type="entry name" value="Thiamin diphosphate-binding fold (THDP-binding)"/>
    <property type="match status" value="2"/>
</dbReference>
<dbReference type="HOGENOM" id="CLU_042853_0_0_7"/>
<dbReference type="EC" id="4.1.1.82" evidence="6"/>
<accession>F2NFH4</accession>
<dbReference type="eggNOG" id="COG4032">
    <property type="taxonomic scope" value="Bacteria"/>
</dbReference>
<evidence type="ECO:0000313" key="6">
    <source>
        <dbReference type="EMBL" id="AEB10093.1"/>
    </source>
</evidence>
<dbReference type="InterPro" id="IPR051818">
    <property type="entry name" value="TPP_dependent_decarboxylase"/>
</dbReference>
<dbReference type="GO" id="GO:0000287">
    <property type="term" value="F:magnesium ion binding"/>
    <property type="evidence" value="ECO:0007669"/>
    <property type="project" value="InterPro"/>
</dbReference>
<dbReference type="Proteomes" id="UP000000483">
    <property type="component" value="Chromosome"/>
</dbReference>
<organism evidence="6 7">
    <name type="scientific">Desulfobacca acetoxidans (strain ATCC 700848 / DSM 11109 / ASRB2)</name>
    <dbReference type="NCBI Taxonomy" id="880072"/>
    <lineage>
        <taxon>Bacteria</taxon>
        <taxon>Pseudomonadati</taxon>
        <taxon>Thermodesulfobacteriota</taxon>
        <taxon>Desulfobaccia</taxon>
        <taxon>Desulfobaccales</taxon>
        <taxon>Desulfobaccaceae</taxon>
        <taxon>Desulfobacca</taxon>
    </lineage>
</organism>
<dbReference type="Pfam" id="PF02775">
    <property type="entry name" value="TPP_enzyme_C"/>
    <property type="match status" value="1"/>
</dbReference>
<dbReference type="CDD" id="cd07035">
    <property type="entry name" value="TPP_PYR_POX_like"/>
    <property type="match status" value="1"/>
</dbReference>
<dbReference type="InterPro" id="IPR011766">
    <property type="entry name" value="TPP_enzyme_TPP-bd"/>
</dbReference>
<protein>
    <submittedName>
        <fullName evidence="6">Phosphonopyruvate decarboxylase</fullName>
        <ecNumber evidence="6">4.1.1.82</ecNumber>
    </submittedName>
</protein>
<reference evidence="6 7" key="1">
    <citation type="journal article" date="2011" name="Stand. Genomic Sci.">
        <title>Complete genome sequence of the acetate-degrading sulfate reducer Desulfobacca acetoxidans type strain (ASRB2).</title>
        <authorList>
            <person name="Goker M."/>
            <person name="Teshima H."/>
            <person name="Lapidus A."/>
            <person name="Nolan M."/>
            <person name="Lucas S."/>
            <person name="Hammon N."/>
            <person name="Deshpande S."/>
            <person name="Cheng J.F."/>
            <person name="Tapia R."/>
            <person name="Han C."/>
            <person name="Goodwin L."/>
            <person name="Pitluck S."/>
            <person name="Huntemann M."/>
            <person name="Liolios K."/>
            <person name="Ivanova N."/>
            <person name="Pagani I."/>
            <person name="Mavromatis K."/>
            <person name="Ovchinikova G."/>
            <person name="Pati A."/>
            <person name="Chen A."/>
            <person name="Palaniappan K."/>
            <person name="Land M."/>
            <person name="Hauser L."/>
            <person name="Brambilla E.M."/>
            <person name="Rohde M."/>
            <person name="Spring S."/>
            <person name="Detter J.C."/>
            <person name="Woyke T."/>
            <person name="Bristow J."/>
            <person name="Eisen J.A."/>
            <person name="Markowitz V."/>
            <person name="Hugenholtz P."/>
            <person name="Kyrpides N.C."/>
            <person name="Klenk H.P."/>
        </authorList>
    </citation>
    <scope>NUCLEOTIDE SEQUENCE [LARGE SCALE GENOMIC DNA]</scope>
    <source>
        <strain evidence="7">ATCC 700848 / DSM 11109 / ASRB2</strain>
    </source>
</reference>
<dbReference type="eggNOG" id="COG0028">
    <property type="taxonomic scope" value="Bacteria"/>
</dbReference>
<dbReference type="InterPro" id="IPR017684">
    <property type="entry name" value="Phosphono-pyrv_decarboxylase"/>
</dbReference>
<gene>
    <name evidence="6" type="ordered locus">Desac_2269</name>
</gene>
<dbReference type="PANTHER" id="PTHR42818">
    <property type="entry name" value="SULFOPYRUVATE DECARBOXYLASE SUBUNIT ALPHA"/>
    <property type="match status" value="1"/>
</dbReference>
<evidence type="ECO:0000313" key="7">
    <source>
        <dbReference type="Proteomes" id="UP000000483"/>
    </source>
</evidence>
<dbReference type="NCBIfam" id="TIGR03297">
    <property type="entry name" value="Ppyr-DeCO2ase"/>
    <property type="match status" value="1"/>
</dbReference>
<keyword evidence="1" id="KW-0210">Decarboxylase</keyword>
<dbReference type="InterPro" id="IPR012001">
    <property type="entry name" value="Thiamin_PyroP_enz_TPP-bd_dom"/>
</dbReference>
<dbReference type="AlphaFoldDB" id="F2NFH4"/>
<dbReference type="Pfam" id="PF02776">
    <property type="entry name" value="TPP_enzyme_N"/>
    <property type="match status" value="1"/>
</dbReference>